<dbReference type="RefSeq" id="WP_078715709.1">
    <property type="nucleotide sequence ID" value="NZ_FUYC01000001.1"/>
</dbReference>
<dbReference type="SUPFAM" id="SSF51182">
    <property type="entry name" value="RmlC-like cupins"/>
    <property type="match status" value="1"/>
</dbReference>
<dbReference type="Pfam" id="PF07883">
    <property type="entry name" value="Cupin_2"/>
    <property type="match status" value="1"/>
</dbReference>
<dbReference type="InterPro" id="IPR013096">
    <property type="entry name" value="Cupin_2"/>
</dbReference>
<name>A0A1T4W215_9BACT</name>
<keyword evidence="3" id="KW-1185">Reference proteome</keyword>
<dbReference type="Proteomes" id="UP000190027">
    <property type="component" value="Unassembled WGS sequence"/>
</dbReference>
<evidence type="ECO:0000313" key="3">
    <source>
        <dbReference type="Proteomes" id="UP000190027"/>
    </source>
</evidence>
<dbReference type="Gene3D" id="2.60.120.10">
    <property type="entry name" value="Jelly Rolls"/>
    <property type="match status" value="1"/>
</dbReference>
<dbReference type="PANTHER" id="PTHR43698">
    <property type="entry name" value="RIBD C-TERMINAL DOMAIN CONTAINING PROTEIN"/>
    <property type="match status" value="1"/>
</dbReference>
<dbReference type="InterPro" id="IPR047263">
    <property type="entry name" value="HNL-like_cupin"/>
</dbReference>
<dbReference type="EMBL" id="FUYC01000001">
    <property type="protein sequence ID" value="SKA71310.1"/>
    <property type="molecule type" value="Genomic_DNA"/>
</dbReference>
<sequence length="137" mass="15246">MSENCTTDVFERGDENTAYAQYFVGQSYLKILNTEGVVVANVTFEPTCRNNWHIHQADKGGGQILLCTSGRGWYQEWDKPARALQPGDVVHIPAGVKHWHGAAKDCWFSHLAIEVPGEGAKNVWLEPVSDQDYEALG</sequence>
<gene>
    <name evidence="2" type="ORF">SAMN02745704_00116</name>
</gene>
<reference evidence="2 3" key="1">
    <citation type="submission" date="2017-02" db="EMBL/GenBank/DDBJ databases">
        <authorList>
            <person name="Peterson S.W."/>
        </authorList>
    </citation>
    <scope>NUCLEOTIDE SEQUENCE [LARGE SCALE GENOMIC DNA]</scope>
    <source>
        <strain evidence="2 3">DSM 16080</strain>
    </source>
</reference>
<evidence type="ECO:0000259" key="1">
    <source>
        <dbReference type="Pfam" id="PF07883"/>
    </source>
</evidence>
<proteinExistence type="predicted"/>
<evidence type="ECO:0000313" key="2">
    <source>
        <dbReference type="EMBL" id="SKA71310.1"/>
    </source>
</evidence>
<organism evidence="2 3">
    <name type="scientific">Paucidesulfovibrio gracilis DSM 16080</name>
    <dbReference type="NCBI Taxonomy" id="1121449"/>
    <lineage>
        <taxon>Bacteria</taxon>
        <taxon>Pseudomonadati</taxon>
        <taxon>Thermodesulfobacteriota</taxon>
        <taxon>Desulfovibrionia</taxon>
        <taxon>Desulfovibrionales</taxon>
        <taxon>Desulfovibrionaceae</taxon>
        <taxon>Paucidesulfovibrio</taxon>
    </lineage>
</organism>
<dbReference type="PANTHER" id="PTHR43698:SF1">
    <property type="entry name" value="BLL4564 PROTEIN"/>
    <property type="match status" value="1"/>
</dbReference>
<dbReference type="AlphaFoldDB" id="A0A1T4W215"/>
<accession>A0A1T4W215</accession>
<dbReference type="OrthoDB" id="9802489at2"/>
<feature type="domain" description="Cupin type-2" evidence="1">
    <location>
        <begin position="42"/>
        <end position="104"/>
    </location>
</feature>
<protein>
    <submittedName>
        <fullName evidence="2">Cupin domain protein</fullName>
    </submittedName>
</protein>
<dbReference type="CDD" id="cd02233">
    <property type="entry name" value="cupin_HNL-like"/>
    <property type="match status" value="1"/>
</dbReference>
<dbReference type="InterPro" id="IPR014710">
    <property type="entry name" value="RmlC-like_jellyroll"/>
</dbReference>
<dbReference type="STRING" id="1121449.SAMN02745704_00116"/>
<dbReference type="InterPro" id="IPR011051">
    <property type="entry name" value="RmlC_Cupin_sf"/>
</dbReference>